<proteinExistence type="predicted"/>
<reference evidence="1 2" key="1">
    <citation type="journal article" date="2022" name="bioRxiv">
        <title>Genomics of Preaxostyla Flagellates Illuminates Evolutionary Transitions and the Path Towards Mitochondrial Loss.</title>
        <authorList>
            <person name="Novak L.V.F."/>
            <person name="Treitli S.C."/>
            <person name="Pyrih J."/>
            <person name="Halakuc P."/>
            <person name="Pipaliya S.V."/>
            <person name="Vacek V."/>
            <person name="Brzon O."/>
            <person name="Soukal P."/>
            <person name="Eme L."/>
            <person name="Dacks J.B."/>
            <person name="Karnkowska A."/>
            <person name="Elias M."/>
            <person name="Hampl V."/>
        </authorList>
    </citation>
    <scope>NUCLEOTIDE SEQUENCE [LARGE SCALE GENOMIC DNA]</scope>
    <source>
        <strain evidence="1">NAU3</strain>
        <tissue evidence="1">Gut</tissue>
    </source>
</reference>
<accession>A0ABQ9XXG2</accession>
<keyword evidence="2" id="KW-1185">Reference proteome</keyword>
<organism evidence="1 2">
    <name type="scientific">Blattamonas nauphoetae</name>
    <dbReference type="NCBI Taxonomy" id="2049346"/>
    <lineage>
        <taxon>Eukaryota</taxon>
        <taxon>Metamonada</taxon>
        <taxon>Preaxostyla</taxon>
        <taxon>Oxymonadida</taxon>
        <taxon>Blattamonas</taxon>
    </lineage>
</organism>
<gene>
    <name evidence="1" type="ORF">BLNAU_8929</name>
</gene>
<name>A0ABQ9XXG2_9EUKA</name>
<dbReference type="EMBL" id="JARBJD010000059">
    <property type="protein sequence ID" value="KAK2956149.1"/>
    <property type="molecule type" value="Genomic_DNA"/>
</dbReference>
<dbReference type="Proteomes" id="UP001281761">
    <property type="component" value="Unassembled WGS sequence"/>
</dbReference>
<sequence length="233" mass="27076">MTMFHNLICESPSKIHYALVKADLIPHLIAYLNPQSLSFAEAVDIHIYLMSIIQSSLWLITPDGLTQLDIEDPYEQQAIHKTVFQQVLAPSEKYICHLCVNLNSIIDRKLSEEFMYLLSRLLQITPYYQPTMEVVLNMPVVLTIPSSLAFFEDDFIIWNFLHDMSDSQQDWNRTRGDTQQMWKEVSRLLRMEGIEDVIEEKLRNDQAGSFGGWLINNSIRWNNLQGMNAPKPE</sequence>
<evidence type="ECO:0000313" key="1">
    <source>
        <dbReference type="EMBL" id="KAK2956149.1"/>
    </source>
</evidence>
<protein>
    <submittedName>
        <fullName evidence="1">Uncharacterized protein</fullName>
    </submittedName>
</protein>
<evidence type="ECO:0000313" key="2">
    <source>
        <dbReference type="Proteomes" id="UP001281761"/>
    </source>
</evidence>
<comment type="caution">
    <text evidence="1">The sequence shown here is derived from an EMBL/GenBank/DDBJ whole genome shotgun (WGS) entry which is preliminary data.</text>
</comment>